<name>I3YBU5_THIV6</name>
<protein>
    <submittedName>
        <fullName evidence="1">Uncharacterized protein</fullName>
    </submittedName>
</protein>
<dbReference type="Proteomes" id="UP000006062">
    <property type="component" value="Chromosome"/>
</dbReference>
<evidence type="ECO:0000313" key="1">
    <source>
        <dbReference type="EMBL" id="AFL74463.1"/>
    </source>
</evidence>
<dbReference type="AlphaFoldDB" id="I3YBU5"/>
<evidence type="ECO:0000313" key="2">
    <source>
        <dbReference type="Proteomes" id="UP000006062"/>
    </source>
</evidence>
<reference evidence="1 2" key="1">
    <citation type="submission" date="2012-06" db="EMBL/GenBank/DDBJ databases">
        <title>Complete sequence of Thiocystis violascens DSM 198.</title>
        <authorList>
            <consortium name="US DOE Joint Genome Institute"/>
            <person name="Lucas S."/>
            <person name="Han J."/>
            <person name="Lapidus A."/>
            <person name="Cheng J.-F."/>
            <person name="Goodwin L."/>
            <person name="Pitluck S."/>
            <person name="Peters L."/>
            <person name="Ovchinnikova G."/>
            <person name="Teshima H."/>
            <person name="Detter J.C."/>
            <person name="Han C."/>
            <person name="Tapia R."/>
            <person name="Land M."/>
            <person name="Hauser L."/>
            <person name="Kyrpides N."/>
            <person name="Ivanova N."/>
            <person name="Pagani I."/>
            <person name="Vogl K."/>
            <person name="Liu Z."/>
            <person name="Frigaard N.-U."/>
            <person name="Bryant D."/>
            <person name="Woyke T."/>
        </authorList>
    </citation>
    <scope>NUCLEOTIDE SEQUENCE [LARGE SCALE GENOMIC DNA]</scope>
    <source>
        <strain evidence="2">ATCC 17096 / DSM 198 / 6111</strain>
    </source>
</reference>
<accession>I3YBU5</accession>
<proteinExistence type="predicted"/>
<dbReference type="EMBL" id="CP003154">
    <property type="protein sequence ID" value="AFL74463.1"/>
    <property type="molecule type" value="Genomic_DNA"/>
</dbReference>
<dbReference type="eggNOG" id="ENOG5032V7Z">
    <property type="taxonomic scope" value="Bacteria"/>
</dbReference>
<dbReference type="HOGENOM" id="CLU_1905814_0_0_6"/>
<dbReference type="RefSeq" id="WP_014778907.1">
    <property type="nucleotide sequence ID" value="NC_018012.1"/>
</dbReference>
<organism evidence="1 2">
    <name type="scientific">Thiocystis violascens (strain ATCC 17096 / DSM 198 / 6111)</name>
    <name type="common">Chromatium violascens</name>
    <dbReference type="NCBI Taxonomy" id="765911"/>
    <lineage>
        <taxon>Bacteria</taxon>
        <taxon>Pseudomonadati</taxon>
        <taxon>Pseudomonadota</taxon>
        <taxon>Gammaproteobacteria</taxon>
        <taxon>Chromatiales</taxon>
        <taxon>Chromatiaceae</taxon>
        <taxon>Thiocystis</taxon>
    </lineage>
</organism>
<dbReference type="KEGG" id="tvi:Thivi_2525"/>
<gene>
    <name evidence="1" type="ordered locus">Thivi_2525</name>
</gene>
<keyword evidence="2" id="KW-1185">Reference proteome</keyword>
<sequence length="134" mass="15749">MTHSPCIFGEVPRGPRRNLDKCCQPRWQSWLPGPWRAFAIPPQSFRIYREYEVPARRVIGDDQAGKPCFCASDYRLIEPRSDDDEEIYPALTYAESLQAWRLLDGRWLVRRWRQPFGEDGDAETSLGFDTRMPR</sequence>